<proteinExistence type="predicted"/>
<keyword evidence="2" id="KW-0255">Endonuclease</keyword>
<dbReference type="Pfam" id="PF01844">
    <property type="entry name" value="HNH"/>
    <property type="match status" value="1"/>
</dbReference>
<dbReference type="GO" id="GO:0004519">
    <property type="term" value="F:endonuclease activity"/>
    <property type="evidence" value="ECO:0007669"/>
    <property type="project" value="UniProtKB-KW"/>
</dbReference>
<organism evidence="2 3">
    <name type="scientific">Bacillus paramycoides</name>
    <dbReference type="NCBI Taxonomy" id="2026194"/>
    <lineage>
        <taxon>Bacteria</taxon>
        <taxon>Bacillati</taxon>
        <taxon>Bacillota</taxon>
        <taxon>Bacilli</taxon>
        <taxon>Bacillales</taxon>
        <taxon>Bacillaceae</taxon>
        <taxon>Bacillus</taxon>
        <taxon>Bacillus cereus group</taxon>
    </lineage>
</organism>
<keyword evidence="2" id="KW-0540">Nuclease</keyword>
<name>A0ABU6MS63_9BACI</name>
<gene>
    <name evidence="2" type="ORF">P4U88_05130</name>
</gene>
<evidence type="ECO:0000259" key="1">
    <source>
        <dbReference type="SMART" id="SM00507"/>
    </source>
</evidence>
<dbReference type="CDD" id="cd00085">
    <property type="entry name" value="HNHc"/>
    <property type="match status" value="1"/>
</dbReference>
<protein>
    <submittedName>
        <fullName evidence="2">HNH endonuclease signature motif containing protein</fullName>
    </submittedName>
</protein>
<comment type="caution">
    <text evidence="2">The sequence shown here is derived from an EMBL/GenBank/DDBJ whole genome shotgun (WGS) entry which is preliminary data.</text>
</comment>
<evidence type="ECO:0000313" key="3">
    <source>
        <dbReference type="Proteomes" id="UP001309448"/>
    </source>
</evidence>
<dbReference type="InterPro" id="IPR002711">
    <property type="entry name" value="HNH"/>
</dbReference>
<dbReference type="RefSeq" id="WP_327919211.1">
    <property type="nucleotide sequence ID" value="NZ_JARMDB010000004.1"/>
</dbReference>
<keyword evidence="2" id="KW-0378">Hydrolase</keyword>
<dbReference type="SMART" id="SM00507">
    <property type="entry name" value="HNHc"/>
    <property type="match status" value="1"/>
</dbReference>
<evidence type="ECO:0000313" key="2">
    <source>
        <dbReference type="EMBL" id="MED1565335.1"/>
    </source>
</evidence>
<dbReference type="Gene3D" id="1.10.30.50">
    <property type="match status" value="1"/>
</dbReference>
<reference evidence="2 3" key="1">
    <citation type="submission" date="2023-03" db="EMBL/GenBank/DDBJ databases">
        <title>Bacillus Genome Sequencing.</title>
        <authorList>
            <person name="Dunlap C."/>
        </authorList>
    </citation>
    <scope>NUCLEOTIDE SEQUENCE [LARGE SCALE GENOMIC DNA]</scope>
    <source>
        <strain evidence="2 3">B-615</strain>
    </source>
</reference>
<sequence>MFKRLNKLCSCGALIAYKEKCSCKNRKPKAEKKRNKALTTAKWSMFRKRIIERDSYHCQRCLVKYNLIETNNLQVHHIKPRIKYPELMYEETNCVTLCKQCNLELGTKEELDFEFVAEEIKYEYFL</sequence>
<dbReference type="EMBL" id="JARMDB010000004">
    <property type="protein sequence ID" value="MED1565335.1"/>
    <property type="molecule type" value="Genomic_DNA"/>
</dbReference>
<accession>A0ABU6MS63</accession>
<feature type="domain" description="HNH nuclease" evidence="1">
    <location>
        <begin position="45"/>
        <end position="103"/>
    </location>
</feature>
<keyword evidence="3" id="KW-1185">Reference proteome</keyword>
<dbReference type="Proteomes" id="UP001309448">
    <property type="component" value="Unassembled WGS sequence"/>
</dbReference>
<dbReference type="InterPro" id="IPR003615">
    <property type="entry name" value="HNH_nuc"/>
</dbReference>